<dbReference type="PROSITE" id="PS50977">
    <property type="entry name" value="HTH_TETR_2"/>
    <property type="match status" value="1"/>
</dbReference>
<sequence>MNENFYSLHAEKQTRVINAALKEFVKNGFEKASTNEIVKGAGISKGSLFNYFNNKKDLYFFLIEHSLKVVETIYDEIDLTETDIFNRLEQFGLTKFAIQKKTPQIFDFLLSVKKEEADEVRADIAKILDDTLEEGLGKIYQNIDYSKFREDIDIQRAIEIINWTMIGFAEKEGNVDSVQDIDIEIYKEWHNYSELLRRCFYK</sequence>
<dbReference type="Gene3D" id="1.10.10.60">
    <property type="entry name" value="Homeodomain-like"/>
    <property type="match status" value="1"/>
</dbReference>
<protein>
    <submittedName>
        <fullName evidence="5">TetR family transcriptional regulator</fullName>
    </submittedName>
</protein>
<keyword evidence="1" id="KW-0678">Repressor</keyword>
<dbReference type="EMBL" id="BMLG01000001">
    <property type="protein sequence ID" value="GGM18777.1"/>
    <property type="molecule type" value="Genomic_DNA"/>
</dbReference>
<dbReference type="PANTHER" id="PTHR43479:SF11">
    <property type="entry name" value="ACREF_ENVCD OPERON REPRESSOR-RELATED"/>
    <property type="match status" value="1"/>
</dbReference>
<dbReference type="InterPro" id="IPR036271">
    <property type="entry name" value="Tet_transcr_reg_TetR-rel_C_sf"/>
</dbReference>
<feature type="domain" description="HTH tetR-type" evidence="4">
    <location>
        <begin position="10"/>
        <end position="70"/>
    </location>
</feature>
<dbReference type="SUPFAM" id="SSF46689">
    <property type="entry name" value="Homeodomain-like"/>
    <property type="match status" value="1"/>
</dbReference>
<reference evidence="5" key="2">
    <citation type="submission" date="2020-09" db="EMBL/GenBank/DDBJ databases">
        <authorList>
            <person name="Sun Q."/>
            <person name="Zhou Y."/>
        </authorList>
    </citation>
    <scope>NUCLEOTIDE SEQUENCE</scope>
    <source>
        <strain evidence="5">CGMCC 1.6333</strain>
    </source>
</reference>
<dbReference type="PANTHER" id="PTHR43479">
    <property type="entry name" value="ACREF/ENVCD OPERON REPRESSOR-RELATED"/>
    <property type="match status" value="1"/>
</dbReference>
<dbReference type="RefSeq" id="WP_229666575.1">
    <property type="nucleotide sequence ID" value="NZ_BMLG01000001.1"/>
</dbReference>
<dbReference type="AlphaFoldDB" id="A0A917WP89"/>
<accession>A0A917WP89</accession>
<dbReference type="InterPro" id="IPR050624">
    <property type="entry name" value="HTH-type_Tx_Regulator"/>
</dbReference>
<feature type="DNA-binding region" description="H-T-H motif" evidence="3">
    <location>
        <begin position="33"/>
        <end position="52"/>
    </location>
</feature>
<dbReference type="Gene3D" id="1.10.357.10">
    <property type="entry name" value="Tetracycline Repressor, domain 2"/>
    <property type="match status" value="1"/>
</dbReference>
<name>A0A917WP89_9BACI</name>
<keyword evidence="6" id="KW-1185">Reference proteome</keyword>
<evidence type="ECO:0000256" key="1">
    <source>
        <dbReference type="ARBA" id="ARBA00022491"/>
    </source>
</evidence>
<dbReference type="Pfam" id="PF00440">
    <property type="entry name" value="TetR_N"/>
    <property type="match status" value="1"/>
</dbReference>
<evidence type="ECO:0000313" key="5">
    <source>
        <dbReference type="EMBL" id="GGM18777.1"/>
    </source>
</evidence>
<evidence type="ECO:0000256" key="2">
    <source>
        <dbReference type="ARBA" id="ARBA00023125"/>
    </source>
</evidence>
<proteinExistence type="predicted"/>
<dbReference type="GO" id="GO:0003677">
    <property type="term" value="F:DNA binding"/>
    <property type="evidence" value="ECO:0007669"/>
    <property type="project" value="UniProtKB-UniRule"/>
</dbReference>
<organism evidence="5 6">
    <name type="scientific">Paraliobacillus quinghaiensis</name>
    <dbReference type="NCBI Taxonomy" id="470815"/>
    <lineage>
        <taxon>Bacteria</taxon>
        <taxon>Bacillati</taxon>
        <taxon>Bacillota</taxon>
        <taxon>Bacilli</taxon>
        <taxon>Bacillales</taxon>
        <taxon>Bacillaceae</taxon>
        <taxon>Paraliobacillus</taxon>
    </lineage>
</organism>
<keyword evidence="2 3" id="KW-0238">DNA-binding</keyword>
<gene>
    <name evidence="5" type="ORF">GCM10011351_00730</name>
</gene>
<evidence type="ECO:0000256" key="3">
    <source>
        <dbReference type="PROSITE-ProRule" id="PRU00335"/>
    </source>
</evidence>
<dbReference type="InterPro" id="IPR023772">
    <property type="entry name" value="DNA-bd_HTH_TetR-type_CS"/>
</dbReference>
<dbReference type="PRINTS" id="PR00455">
    <property type="entry name" value="HTHTETR"/>
</dbReference>
<evidence type="ECO:0000259" key="4">
    <source>
        <dbReference type="PROSITE" id="PS50977"/>
    </source>
</evidence>
<dbReference type="PROSITE" id="PS01081">
    <property type="entry name" value="HTH_TETR_1"/>
    <property type="match status" value="1"/>
</dbReference>
<dbReference type="InterPro" id="IPR009057">
    <property type="entry name" value="Homeodomain-like_sf"/>
</dbReference>
<dbReference type="Proteomes" id="UP000618460">
    <property type="component" value="Unassembled WGS sequence"/>
</dbReference>
<dbReference type="SUPFAM" id="SSF48498">
    <property type="entry name" value="Tetracyclin repressor-like, C-terminal domain"/>
    <property type="match status" value="1"/>
</dbReference>
<reference evidence="5" key="1">
    <citation type="journal article" date="2014" name="Int. J. Syst. Evol. Microbiol.">
        <title>Complete genome sequence of Corynebacterium casei LMG S-19264T (=DSM 44701T), isolated from a smear-ripened cheese.</title>
        <authorList>
            <consortium name="US DOE Joint Genome Institute (JGI-PGF)"/>
            <person name="Walter F."/>
            <person name="Albersmeier A."/>
            <person name="Kalinowski J."/>
            <person name="Ruckert C."/>
        </authorList>
    </citation>
    <scope>NUCLEOTIDE SEQUENCE</scope>
    <source>
        <strain evidence="5">CGMCC 1.6333</strain>
    </source>
</reference>
<evidence type="ECO:0000313" key="6">
    <source>
        <dbReference type="Proteomes" id="UP000618460"/>
    </source>
</evidence>
<dbReference type="InterPro" id="IPR001647">
    <property type="entry name" value="HTH_TetR"/>
</dbReference>
<comment type="caution">
    <text evidence="5">The sequence shown here is derived from an EMBL/GenBank/DDBJ whole genome shotgun (WGS) entry which is preliminary data.</text>
</comment>